<evidence type="ECO:0000256" key="1">
    <source>
        <dbReference type="ARBA" id="ARBA00004651"/>
    </source>
</evidence>
<dbReference type="PANTHER" id="PTHR43531:SF14">
    <property type="entry name" value="METHYL-ACCEPTING CHEMOTAXIS PROTEIN I-RELATED"/>
    <property type="match status" value="1"/>
</dbReference>
<dbReference type="PANTHER" id="PTHR43531">
    <property type="entry name" value="PROTEIN ICFG"/>
    <property type="match status" value="1"/>
</dbReference>
<evidence type="ECO:0000256" key="6">
    <source>
        <dbReference type="ARBA" id="ARBA00022989"/>
    </source>
</evidence>
<protein>
    <submittedName>
        <fullName evidence="13">Methyl-accepting chemotaxis protein</fullName>
    </submittedName>
</protein>
<evidence type="ECO:0000256" key="4">
    <source>
        <dbReference type="ARBA" id="ARBA00022500"/>
    </source>
</evidence>
<feature type="transmembrane region" description="Helical" evidence="11">
    <location>
        <begin position="193"/>
        <end position="211"/>
    </location>
</feature>
<sequence>MKRFTLNKKLWSIVGLLWLLLIALVVANAVIQRNSMLNARKAVLKQQADLAQGLISWYQQKTNAGELKPAQAQHMALEALRGLRYGSDKSGYFGIYNDEYVPLLFPPRPDLENKSQQGLVDVNGVHVAVEIVKSSSAGGKHFTHYVWPKPGNDKPVGKITYSELIPAWGWHLYTGVYQDDIDNAFRTELLRNLALVSSVAIVLTLAMLWLIRSIRHSLGGEPDYAAALCKRIAEGNLSAQVLLRKNDRSSLLFAMDQMQRRLTETLSDIHLAADSVGVASRQISGGNLDLSSRTEQQAASLVETAASMEQINVTVKQNAGNAREASRLATDAAAATERSNQMVSRMQETMRDIADSSGKIADITALIEGIAFQTNILALNAAVEAARAGEQGRGFAVVASEVRTLAQRSSTAAKEIRELIARSVSTVQQGTELADEVGQAASAGRQAVRSVAQVIGEIAVASEEQSSGIEQVNKAVIQMDQVTQQNAALVVEASAAAESLEQQAVTLRALIATFTLQKSEVLA</sequence>
<reference evidence="13 14" key="1">
    <citation type="submission" date="2020-06" db="EMBL/GenBank/DDBJ databases">
        <title>Genome sequence of Paramixta manurensis strain PD-1.</title>
        <authorList>
            <person name="Lee C.W."/>
            <person name="Kim J."/>
        </authorList>
    </citation>
    <scope>NUCLEOTIDE SEQUENCE [LARGE SCALE GENOMIC DNA]</scope>
    <source>
        <strain evidence="13 14">PD-1</strain>
    </source>
</reference>
<dbReference type="PROSITE" id="PS50111">
    <property type="entry name" value="CHEMOTAXIS_TRANSDUC_2"/>
    <property type="match status" value="1"/>
</dbReference>
<dbReference type="KEGG" id="pmak:PMPD1_1360"/>
<keyword evidence="14" id="KW-1185">Reference proteome</keyword>
<dbReference type="Proteomes" id="UP000505325">
    <property type="component" value="Chromosome"/>
</dbReference>
<keyword evidence="4" id="KW-0145">Chemotaxis</keyword>
<dbReference type="InterPro" id="IPR033480">
    <property type="entry name" value="sCache_2"/>
</dbReference>
<gene>
    <name evidence="13" type="ORF">PMPD1_1360</name>
</gene>
<dbReference type="PRINTS" id="PR00260">
    <property type="entry name" value="CHEMTRNSDUCR"/>
</dbReference>
<dbReference type="InterPro" id="IPR051310">
    <property type="entry name" value="MCP_chemotaxis"/>
</dbReference>
<dbReference type="FunFam" id="1.10.287.950:FF:000001">
    <property type="entry name" value="Methyl-accepting chemotaxis sensory transducer"/>
    <property type="match status" value="1"/>
</dbReference>
<dbReference type="Pfam" id="PF17200">
    <property type="entry name" value="sCache_2"/>
    <property type="match status" value="1"/>
</dbReference>
<comment type="subcellular location">
    <subcellularLocation>
        <location evidence="1">Cell membrane</location>
        <topology evidence="1">Multi-pass membrane protein</topology>
    </subcellularLocation>
</comment>
<dbReference type="RefSeq" id="WP_173633343.1">
    <property type="nucleotide sequence ID" value="NZ_CP054212.1"/>
</dbReference>
<feature type="domain" description="Methyl-accepting transducer" evidence="12">
    <location>
        <begin position="272"/>
        <end position="501"/>
    </location>
</feature>
<dbReference type="GO" id="GO:0007165">
    <property type="term" value="P:signal transduction"/>
    <property type="evidence" value="ECO:0007669"/>
    <property type="project" value="UniProtKB-KW"/>
</dbReference>
<name>A0A6M8U9G2_9GAMM</name>
<proteinExistence type="inferred from homology"/>
<evidence type="ECO:0000256" key="8">
    <source>
        <dbReference type="ARBA" id="ARBA00023224"/>
    </source>
</evidence>
<evidence type="ECO:0000256" key="9">
    <source>
        <dbReference type="ARBA" id="ARBA00029447"/>
    </source>
</evidence>
<accession>A0A6M8U9G2</accession>
<keyword evidence="6 11" id="KW-1133">Transmembrane helix</keyword>
<organism evidence="13 14">
    <name type="scientific">Paramixta manurensis</name>
    <dbReference type="NCBI Taxonomy" id="2740817"/>
    <lineage>
        <taxon>Bacteria</taxon>
        <taxon>Pseudomonadati</taxon>
        <taxon>Pseudomonadota</taxon>
        <taxon>Gammaproteobacteria</taxon>
        <taxon>Enterobacterales</taxon>
        <taxon>Erwiniaceae</taxon>
        <taxon>Paramixta</taxon>
    </lineage>
</organism>
<keyword evidence="3" id="KW-0488">Methylation</keyword>
<dbReference type="SMART" id="SM01049">
    <property type="entry name" value="Cache_2"/>
    <property type="match status" value="1"/>
</dbReference>
<dbReference type="InterPro" id="IPR004090">
    <property type="entry name" value="Chemotax_Me-accpt_rcpt"/>
</dbReference>
<evidence type="ECO:0000313" key="13">
    <source>
        <dbReference type="EMBL" id="QKJ86319.1"/>
    </source>
</evidence>
<evidence type="ECO:0000256" key="10">
    <source>
        <dbReference type="PROSITE-ProRule" id="PRU00284"/>
    </source>
</evidence>
<evidence type="ECO:0000256" key="7">
    <source>
        <dbReference type="ARBA" id="ARBA00023136"/>
    </source>
</evidence>
<keyword evidence="8 10" id="KW-0807">Transducer</keyword>
<keyword evidence="7 11" id="KW-0472">Membrane</keyword>
<evidence type="ECO:0000256" key="2">
    <source>
        <dbReference type="ARBA" id="ARBA00022475"/>
    </source>
</evidence>
<dbReference type="SUPFAM" id="SSF58104">
    <property type="entry name" value="Methyl-accepting chemotaxis protein (MCP) signaling domain"/>
    <property type="match status" value="1"/>
</dbReference>
<dbReference type="Gene3D" id="3.30.450.20">
    <property type="entry name" value="PAS domain"/>
    <property type="match status" value="1"/>
</dbReference>
<evidence type="ECO:0000259" key="12">
    <source>
        <dbReference type="PROSITE" id="PS50111"/>
    </source>
</evidence>
<evidence type="ECO:0000256" key="11">
    <source>
        <dbReference type="SAM" id="Phobius"/>
    </source>
</evidence>
<dbReference type="GO" id="GO:0004888">
    <property type="term" value="F:transmembrane signaling receptor activity"/>
    <property type="evidence" value="ECO:0007669"/>
    <property type="project" value="InterPro"/>
</dbReference>
<dbReference type="GO" id="GO:0006935">
    <property type="term" value="P:chemotaxis"/>
    <property type="evidence" value="ECO:0007669"/>
    <property type="project" value="UniProtKB-KW"/>
</dbReference>
<keyword evidence="5 11" id="KW-0812">Transmembrane</keyword>
<dbReference type="CDD" id="cd11386">
    <property type="entry name" value="MCP_signal"/>
    <property type="match status" value="1"/>
</dbReference>
<evidence type="ECO:0000256" key="5">
    <source>
        <dbReference type="ARBA" id="ARBA00022692"/>
    </source>
</evidence>
<evidence type="ECO:0000313" key="14">
    <source>
        <dbReference type="Proteomes" id="UP000505325"/>
    </source>
</evidence>
<dbReference type="GO" id="GO:0005886">
    <property type="term" value="C:plasma membrane"/>
    <property type="evidence" value="ECO:0007669"/>
    <property type="project" value="UniProtKB-SubCell"/>
</dbReference>
<dbReference type="InterPro" id="IPR004089">
    <property type="entry name" value="MCPsignal_dom"/>
</dbReference>
<dbReference type="Pfam" id="PF00015">
    <property type="entry name" value="MCPsignal"/>
    <property type="match status" value="1"/>
</dbReference>
<keyword evidence="2" id="KW-1003">Cell membrane</keyword>
<dbReference type="SMART" id="SM00283">
    <property type="entry name" value="MA"/>
    <property type="match status" value="1"/>
</dbReference>
<dbReference type="EMBL" id="CP054212">
    <property type="protein sequence ID" value="QKJ86319.1"/>
    <property type="molecule type" value="Genomic_DNA"/>
</dbReference>
<comment type="similarity">
    <text evidence="9">Belongs to the methyl-accepting chemotaxis (MCP) protein family.</text>
</comment>
<evidence type="ECO:0000256" key="3">
    <source>
        <dbReference type="ARBA" id="ARBA00022481"/>
    </source>
</evidence>
<dbReference type="Gene3D" id="1.10.287.950">
    <property type="entry name" value="Methyl-accepting chemotaxis protein"/>
    <property type="match status" value="1"/>
</dbReference>
<dbReference type="AlphaFoldDB" id="A0A6M8U9G2"/>